<reference evidence="3" key="1">
    <citation type="journal article" date="2016" name="Front. Microbiol.">
        <title>Genome Sequence of the Piezophilic, Mesophilic Sulfate-Reducing Bacterium Desulfovibrio indicus J2T.</title>
        <authorList>
            <person name="Cao J."/>
            <person name="Maignien L."/>
            <person name="Shao Z."/>
            <person name="Alain K."/>
            <person name="Jebbar M."/>
        </authorList>
    </citation>
    <scope>NUCLEOTIDE SEQUENCE</scope>
    <source>
        <strain evidence="3">JCM 32048</strain>
    </source>
</reference>
<evidence type="ECO:0000259" key="2">
    <source>
        <dbReference type="SMART" id="SM00953"/>
    </source>
</evidence>
<dbReference type="Proteomes" id="UP001055286">
    <property type="component" value="Unassembled WGS sequence"/>
</dbReference>
<gene>
    <name evidence="3" type="ORF">MPEAHAMD_2282</name>
</gene>
<dbReference type="Pfam" id="PF08808">
    <property type="entry name" value="RES"/>
    <property type="match status" value="1"/>
</dbReference>
<dbReference type="SMART" id="SM00953">
    <property type="entry name" value="RES"/>
    <property type="match status" value="1"/>
</dbReference>
<proteinExistence type="predicted"/>
<evidence type="ECO:0000256" key="1">
    <source>
        <dbReference type="SAM" id="MobiDB-lite"/>
    </source>
</evidence>
<evidence type="ECO:0000313" key="4">
    <source>
        <dbReference type="Proteomes" id="UP001055286"/>
    </source>
</evidence>
<dbReference type="InterPro" id="IPR014914">
    <property type="entry name" value="RES_dom"/>
</dbReference>
<organism evidence="3 4">
    <name type="scientific">Methylobacterium frigidaeris</name>
    <dbReference type="NCBI Taxonomy" id="2038277"/>
    <lineage>
        <taxon>Bacteria</taxon>
        <taxon>Pseudomonadati</taxon>
        <taxon>Pseudomonadota</taxon>
        <taxon>Alphaproteobacteria</taxon>
        <taxon>Hyphomicrobiales</taxon>
        <taxon>Methylobacteriaceae</taxon>
        <taxon>Methylobacterium</taxon>
    </lineage>
</organism>
<protein>
    <recommendedName>
        <fullName evidence="2">RES domain-containing protein</fullName>
    </recommendedName>
</protein>
<comment type="caution">
    <text evidence="3">The sequence shown here is derived from an EMBL/GenBank/DDBJ whole genome shotgun (WGS) entry which is preliminary data.</text>
</comment>
<dbReference type="EMBL" id="BPQJ01000009">
    <property type="protein sequence ID" value="GJD62133.1"/>
    <property type="molecule type" value="Genomic_DNA"/>
</dbReference>
<feature type="compositionally biased region" description="Basic and acidic residues" evidence="1">
    <location>
        <begin position="173"/>
        <end position="187"/>
    </location>
</feature>
<reference evidence="3" key="2">
    <citation type="submission" date="2021-08" db="EMBL/GenBank/DDBJ databases">
        <authorList>
            <person name="Tani A."/>
            <person name="Ola A."/>
            <person name="Ogura Y."/>
            <person name="Katsura K."/>
            <person name="Hayashi T."/>
        </authorList>
    </citation>
    <scope>NUCLEOTIDE SEQUENCE</scope>
    <source>
        <strain evidence="3">JCM 32048</strain>
    </source>
</reference>
<dbReference type="RefSeq" id="WP_238190829.1">
    <property type="nucleotide sequence ID" value="NZ_BPQJ01000009.1"/>
</dbReference>
<evidence type="ECO:0000313" key="3">
    <source>
        <dbReference type="EMBL" id="GJD62133.1"/>
    </source>
</evidence>
<name>A0AA37H9Y7_9HYPH</name>
<feature type="region of interest" description="Disordered" evidence="1">
    <location>
        <begin position="160"/>
        <end position="187"/>
    </location>
</feature>
<sequence>MASQSSSQTFFVWRLSSYQDVSGRGGLIASGRWHTRPRAVLYCADEPHTALCEILKQVGSIFLMPDDYKLLKISVPAGAKIEVVDEKALSEGWSQDGVPGWELCQPIGDEWIKSCRTAILKVPSAARPGSYNYLINSSHRDADYVEIVEVYHQPFPENIHHPATKGGAEDASTDVRDGRGDGRIPAQDDRAPAREIVRAFVEDASGRRQWRLPYKGEIEGIVGDAIEITFNLVRGEEAFTGFIAQGSDISHTLGKEEMKKIFGLYELHDMNGAIFTAIPCDVTSDSSLLADRSGRVLHEDEDKNDPDN</sequence>
<dbReference type="AlphaFoldDB" id="A0AA37H9Y7"/>
<feature type="domain" description="RES" evidence="2">
    <location>
        <begin position="20"/>
        <end position="149"/>
    </location>
</feature>
<keyword evidence="4" id="KW-1185">Reference proteome</keyword>
<accession>A0AA37H9Y7</accession>